<dbReference type="EMBL" id="OV121142">
    <property type="protein sequence ID" value="CAH0549610.1"/>
    <property type="molecule type" value="Genomic_DNA"/>
</dbReference>
<evidence type="ECO:0000313" key="2">
    <source>
        <dbReference type="Proteomes" id="UP001154078"/>
    </source>
</evidence>
<organism evidence="1 2">
    <name type="scientific">Brassicogethes aeneus</name>
    <name type="common">Rape pollen beetle</name>
    <name type="synonym">Meligethes aeneus</name>
    <dbReference type="NCBI Taxonomy" id="1431903"/>
    <lineage>
        <taxon>Eukaryota</taxon>
        <taxon>Metazoa</taxon>
        <taxon>Ecdysozoa</taxon>
        <taxon>Arthropoda</taxon>
        <taxon>Hexapoda</taxon>
        <taxon>Insecta</taxon>
        <taxon>Pterygota</taxon>
        <taxon>Neoptera</taxon>
        <taxon>Endopterygota</taxon>
        <taxon>Coleoptera</taxon>
        <taxon>Polyphaga</taxon>
        <taxon>Cucujiformia</taxon>
        <taxon>Nitidulidae</taxon>
        <taxon>Meligethinae</taxon>
        <taxon>Brassicogethes</taxon>
    </lineage>
</organism>
<protein>
    <recommendedName>
        <fullName evidence="3">CST complex subunit CTC1</fullName>
    </recommendedName>
</protein>
<accession>A0A9P0AU20</accession>
<reference evidence="1" key="1">
    <citation type="submission" date="2021-12" db="EMBL/GenBank/DDBJ databases">
        <authorList>
            <person name="King R."/>
        </authorList>
    </citation>
    <scope>NUCLEOTIDE SEQUENCE</scope>
</reference>
<proteinExistence type="predicted"/>
<dbReference type="OrthoDB" id="6747550at2759"/>
<name>A0A9P0AU20_BRAAE</name>
<keyword evidence="2" id="KW-1185">Reference proteome</keyword>
<evidence type="ECO:0008006" key="3">
    <source>
        <dbReference type="Google" id="ProtNLM"/>
    </source>
</evidence>
<sequence length="707" mass="82940">MELRGVVTSIDDMLLSCTLNGKINVYMGLLLSQKPNTKLPEVNSEVILKKFHYFPNRKNIKYAMLCHCSKIEGNFNVSYSKDNKVLKLINEHKLGVTDLLEISRNITVIKENFPALLEQYQSEVMLHIIESIVSAAENICTHEKPCLNQIVHQFDLITINNCKYIDLKSDKYEFLSWKNGVHRKHKSSDYLLGYVSLNKKYGLFQIKDAQYRMFLTITNKDKGNLEDIMNRFVLIKEYVVFTEYYPNNSQNFDYILVDFNDITIINVEDNEKNEIFKETPEIGLYRFSRTFKVIKISTVQYDSRSNRTIFWLQILFKSGENNNFKECIFLCIPPNFLHLFQFLSENESYTIHFNETLKSVNFNDITTIDNSIKQYELTDPNTIFVKNASENVEKNRLMNAFECKNSLETFTELISFEGIVRTKFFEDSRNAIKTSKNPGFGTPGNQVHNLKFFLDDTNFKNTNELKLYFRDWERLLTPLCLVPYMRLAVRNVLPKKTYLKTSTFTKIDVISYEPPVPYTTVNLRYHGEYMPWGEPYFLGAGADIPNNVLVWGRVTNILLNIVNITYICKNCNHILKMAGNCRNCKNSDRKFKVFFSFLASDIEGQSKIISRSTDFLKILLNFSDKQFEIWLKAFEEIGEFEFNRYEEKDYSSLDKTKEYFYEALKEHFEVLNNFDLSSYGLFCLKKKNDPYAKIPKPNWLCLDVKIM</sequence>
<evidence type="ECO:0000313" key="1">
    <source>
        <dbReference type="EMBL" id="CAH0549610.1"/>
    </source>
</evidence>
<gene>
    <name evidence="1" type="ORF">MELIAE_LOCUS2702</name>
</gene>
<dbReference type="Proteomes" id="UP001154078">
    <property type="component" value="Chromosome 11"/>
</dbReference>
<dbReference type="AlphaFoldDB" id="A0A9P0AU20"/>